<comment type="caution">
    <text evidence="22">The sequence shown here is derived from an EMBL/GenBank/DDBJ whole genome shotgun (WGS) entry which is preliminary data.</text>
</comment>
<reference evidence="22 23" key="1">
    <citation type="submission" date="2017-06" db="EMBL/GenBank/DDBJ databases">
        <title>Description of Rhodopirellula bahusiensis sp. nov.</title>
        <authorList>
            <person name="Kizina J."/>
            <person name="Harder J."/>
        </authorList>
    </citation>
    <scope>NUCLEOTIDE SEQUENCE [LARGE SCALE GENOMIC DNA]</scope>
    <source>
        <strain evidence="22 23">SWK21</strain>
    </source>
</reference>
<dbReference type="GO" id="GO:0005829">
    <property type="term" value="C:cytosol"/>
    <property type="evidence" value="ECO:0007669"/>
    <property type="project" value="TreeGrafter"/>
</dbReference>
<name>A0A2G1W3S0_9BACT</name>
<comment type="cofactor">
    <cofactor evidence="1 19">
        <name>FAD</name>
        <dbReference type="ChEBI" id="CHEBI:57692"/>
    </cofactor>
</comment>
<dbReference type="PROSITE" id="PS51387">
    <property type="entry name" value="FAD_PCMH"/>
    <property type="match status" value="1"/>
</dbReference>
<dbReference type="GO" id="GO:0071555">
    <property type="term" value="P:cell wall organization"/>
    <property type="evidence" value="ECO:0007669"/>
    <property type="project" value="UniProtKB-KW"/>
</dbReference>
<comment type="subcellular location">
    <subcellularLocation>
        <location evidence="3 19">Cytoplasm</location>
    </subcellularLocation>
</comment>
<dbReference type="InterPro" id="IPR006094">
    <property type="entry name" value="Oxid_FAD_bind_N"/>
</dbReference>
<dbReference type="Pfam" id="PF02873">
    <property type="entry name" value="MurB_C"/>
    <property type="match status" value="1"/>
</dbReference>
<sequence length="344" mass="37142">MPFASTHIESRLPILLRTAKLRSCVPPPGGGGFRNSHRQMNDVSSAPSESLTEFFPEDLLHVVRENQPLRETLWLGIGGPARFLAEPVEIDQIEKLFTVAREKQLVLRVLGQGSNVLVREAGFDGLVIKLSAPATSGLEIQGQKLIAGAGAKLTHAVIKTVGEGLGGLEHLVGIPGSIGAAVVGNVSAEGRDIGSVVESIDIIDEEGKRKTLTGEEAGFAHRQSTLMGTVVLSVTFNLEPKDVPALTKRMQKLWIHRGQRRPSESNRIAMPFIDPDSISACELINSTGLAGIREGDVSLDSAEPHYLIAHENATSDQCVKLIGRVREQVLMQTGIDLQLNLQIW</sequence>
<evidence type="ECO:0000256" key="9">
    <source>
        <dbReference type="ARBA" id="ARBA00022630"/>
    </source>
</evidence>
<evidence type="ECO:0000256" key="12">
    <source>
        <dbReference type="ARBA" id="ARBA00022960"/>
    </source>
</evidence>
<dbReference type="PANTHER" id="PTHR21071">
    <property type="entry name" value="UDP-N-ACETYLENOLPYRUVOYLGLUCOSAMINE REDUCTASE"/>
    <property type="match status" value="1"/>
</dbReference>
<evidence type="ECO:0000256" key="17">
    <source>
        <dbReference type="ARBA" id="ARBA00031026"/>
    </source>
</evidence>
<keyword evidence="23" id="KW-1185">Reference proteome</keyword>
<dbReference type="GO" id="GO:0071949">
    <property type="term" value="F:FAD binding"/>
    <property type="evidence" value="ECO:0007669"/>
    <property type="project" value="InterPro"/>
</dbReference>
<dbReference type="Gene3D" id="3.30.465.10">
    <property type="match status" value="1"/>
</dbReference>
<evidence type="ECO:0000256" key="19">
    <source>
        <dbReference type="HAMAP-Rule" id="MF_00037"/>
    </source>
</evidence>
<dbReference type="PANTHER" id="PTHR21071:SF4">
    <property type="entry name" value="UDP-N-ACETYLENOLPYRUVOYLGLUCOSAMINE REDUCTASE"/>
    <property type="match status" value="1"/>
</dbReference>
<feature type="active site" evidence="19">
    <location>
        <position position="222"/>
    </location>
</feature>
<dbReference type="InterPro" id="IPR036635">
    <property type="entry name" value="MurB_C_sf"/>
</dbReference>
<comment type="similarity">
    <text evidence="19">Belongs to the MurB family.</text>
</comment>
<evidence type="ECO:0000256" key="20">
    <source>
        <dbReference type="SAM" id="MobiDB-lite"/>
    </source>
</evidence>
<dbReference type="Proteomes" id="UP000225740">
    <property type="component" value="Unassembled WGS sequence"/>
</dbReference>
<evidence type="ECO:0000259" key="21">
    <source>
        <dbReference type="PROSITE" id="PS51387"/>
    </source>
</evidence>
<evidence type="ECO:0000256" key="15">
    <source>
        <dbReference type="ARBA" id="ARBA00023306"/>
    </source>
</evidence>
<comment type="catalytic activity">
    <reaction evidence="18 19">
        <text>UDP-N-acetyl-alpha-D-muramate + NADP(+) = UDP-N-acetyl-3-O-(1-carboxyvinyl)-alpha-D-glucosamine + NADPH + H(+)</text>
        <dbReference type="Rhea" id="RHEA:12248"/>
        <dbReference type="ChEBI" id="CHEBI:15378"/>
        <dbReference type="ChEBI" id="CHEBI:57783"/>
        <dbReference type="ChEBI" id="CHEBI:58349"/>
        <dbReference type="ChEBI" id="CHEBI:68483"/>
        <dbReference type="ChEBI" id="CHEBI:70757"/>
        <dbReference type="EC" id="1.3.1.98"/>
    </reaction>
</comment>
<evidence type="ECO:0000256" key="5">
    <source>
        <dbReference type="ARBA" id="ARBA00012518"/>
    </source>
</evidence>
<dbReference type="OrthoDB" id="9804753at2"/>
<evidence type="ECO:0000256" key="10">
    <source>
        <dbReference type="ARBA" id="ARBA00022827"/>
    </source>
</evidence>
<keyword evidence="15 19" id="KW-0131">Cell cycle</keyword>
<comment type="function">
    <text evidence="2 19">Cell wall formation.</text>
</comment>
<keyword evidence="9 19" id="KW-0285">Flavoprotein</keyword>
<dbReference type="Pfam" id="PF01565">
    <property type="entry name" value="FAD_binding_4"/>
    <property type="match status" value="1"/>
</dbReference>
<organism evidence="22 23">
    <name type="scientific">Rhodopirellula bahusiensis</name>
    <dbReference type="NCBI Taxonomy" id="2014065"/>
    <lineage>
        <taxon>Bacteria</taxon>
        <taxon>Pseudomonadati</taxon>
        <taxon>Planctomycetota</taxon>
        <taxon>Planctomycetia</taxon>
        <taxon>Pirellulales</taxon>
        <taxon>Pirellulaceae</taxon>
        <taxon>Rhodopirellula</taxon>
    </lineage>
</organism>
<evidence type="ECO:0000256" key="16">
    <source>
        <dbReference type="ARBA" id="ARBA00023316"/>
    </source>
</evidence>
<keyword evidence="13 19" id="KW-0573">Peptidoglycan synthesis</keyword>
<dbReference type="GO" id="GO:0008360">
    <property type="term" value="P:regulation of cell shape"/>
    <property type="evidence" value="ECO:0007669"/>
    <property type="project" value="UniProtKB-KW"/>
</dbReference>
<evidence type="ECO:0000313" key="22">
    <source>
        <dbReference type="EMBL" id="PHQ33319.1"/>
    </source>
</evidence>
<evidence type="ECO:0000313" key="23">
    <source>
        <dbReference type="Proteomes" id="UP000225740"/>
    </source>
</evidence>
<evidence type="ECO:0000256" key="13">
    <source>
        <dbReference type="ARBA" id="ARBA00022984"/>
    </source>
</evidence>
<evidence type="ECO:0000256" key="7">
    <source>
        <dbReference type="ARBA" id="ARBA00022490"/>
    </source>
</evidence>
<dbReference type="EC" id="1.3.1.98" evidence="5 19"/>
<dbReference type="GO" id="GO:0051301">
    <property type="term" value="P:cell division"/>
    <property type="evidence" value="ECO:0007669"/>
    <property type="project" value="UniProtKB-KW"/>
</dbReference>
<evidence type="ECO:0000256" key="2">
    <source>
        <dbReference type="ARBA" id="ARBA00003921"/>
    </source>
</evidence>
<dbReference type="UniPathway" id="UPA00219"/>
<evidence type="ECO:0000256" key="14">
    <source>
        <dbReference type="ARBA" id="ARBA00023002"/>
    </source>
</evidence>
<protein>
    <recommendedName>
        <fullName evidence="6 19">UDP-N-acetylenolpyruvoylglucosamine reductase</fullName>
        <ecNumber evidence="5 19">1.3.1.98</ecNumber>
    </recommendedName>
    <alternativeName>
        <fullName evidence="17 19">UDP-N-acetylmuramate dehydrogenase</fullName>
    </alternativeName>
</protein>
<feature type="region of interest" description="Disordered" evidence="20">
    <location>
        <begin position="26"/>
        <end position="47"/>
    </location>
</feature>
<dbReference type="HAMAP" id="MF_00037">
    <property type="entry name" value="MurB"/>
    <property type="match status" value="1"/>
</dbReference>
<dbReference type="GO" id="GO:0009252">
    <property type="term" value="P:peptidoglycan biosynthetic process"/>
    <property type="evidence" value="ECO:0007669"/>
    <property type="project" value="UniProtKB-UniRule"/>
</dbReference>
<comment type="caution">
    <text evidence="19">Lacks conserved residue(s) required for the propagation of feature annotation.</text>
</comment>
<comment type="pathway">
    <text evidence="4 19">Cell wall biogenesis; peptidoglycan biosynthesis.</text>
</comment>
<keyword evidence="10 19" id="KW-0274">FAD</keyword>
<dbReference type="InterPro" id="IPR016169">
    <property type="entry name" value="FAD-bd_PCMH_sub2"/>
</dbReference>
<evidence type="ECO:0000256" key="18">
    <source>
        <dbReference type="ARBA" id="ARBA00048914"/>
    </source>
</evidence>
<keyword evidence="12 19" id="KW-0133">Cell shape</keyword>
<dbReference type="EMBL" id="NIZW01000018">
    <property type="protein sequence ID" value="PHQ33319.1"/>
    <property type="molecule type" value="Genomic_DNA"/>
</dbReference>
<gene>
    <name evidence="19" type="primary">murB</name>
    <name evidence="22" type="ORF">CEE69_21605</name>
</gene>
<keyword evidence="14 19" id="KW-0560">Oxidoreductase</keyword>
<dbReference type="AlphaFoldDB" id="A0A2G1W3S0"/>
<feature type="domain" description="FAD-binding PCMH-type" evidence="21">
    <location>
        <begin position="76"/>
        <end position="241"/>
    </location>
</feature>
<keyword evidence="8 19" id="KW-0132">Cell division</keyword>
<evidence type="ECO:0000256" key="3">
    <source>
        <dbReference type="ARBA" id="ARBA00004496"/>
    </source>
</evidence>
<keyword evidence="16 19" id="KW-0961">Cell wall biogenesis/degradation</keyword>
<evidence type="ECO:0000256" key="6">
    <source>
        <dbReference type="ARBA" id="ARBA00015188"/>
    </source>
</evidence>
<dbReference type="InterPro" id="IPR016166">
    <property type="entry name" value="FAD-bd_PCMH"/>
</dbReference>
<accession>A0A2G1W3S0</accession>
<dbReference type="SUPFAM" id="SSF56176">
    <property type="entry name" value="FAD-binding/transporter-associated domain-like"/>
    <property type="match status" value="1"/>
</dbReference>
<evidence type="ECO:0000256" key="11">
    <source>
        <dbReference type="ARBA" id="ARBA00022857"/>
    </source>
</evidence>
<dbReference type="InterPro" id="IPR011601">
    <property type="entry name" value="MurB_C"/>
</dbReference>
<dbReference type="InterPro" id="IPR016167">
    <property type="entry name" value="FAD-bd_PCMH_sub1"/>
</dbReference>
<dbReference type="Gene3D" id="3.30.43.10">
    <property type="entry name" value="Uridine Diphospho-n-acetylenolpyruvylglucosamine Reductase, domain 2"/>
    <property type="match status" value="1"/>
</dbReference>
<keyword evidence="11 19" id="KW-0521">NADP</keyword>
<dbReference type="GO" id="GO:0008762">
    <property type="term" value="F:UDP-N-acetylmuramate dehydrogenase activity"/>
    <property type="evidence" value="ECO:0007669"/>
    <property type="project" value="UniProtKB-UniRule"/>
</dbReference>
<proteinExistence type="inferred from homology"/>
<dbReference type="SUPFAM" id="SSF56194">
    <property type="entry name" value="Uridine diphospho-N-Acetylenolpyruvylglucosamine reductase, MurB, C-terminal domain"/>
    <property type="match status" value="1"/>
</dbReference>
<evidence type="ECO:0000256" key="1">
    <source>
        <dbReference type="ARBA" id="ARBA00001974"/>
    </source>
</evidence>
<dbReference type="Gene3D" id="3.90.78.10">
    <property type="entry name" value="UDP-N-acetylenolpyruvoylglucosamine reductase, C-terminal domain"/>
    <property type="match status" value="1"/>
</dbReference>
<evidence type="ECO:0000256" key="8">
    <source>
        <dbReference type="ARBA" id="ARBA00022618"/>
    </source>
</evidence>
<dbReference type="InterPro" id="IPR003170">
    <property type="entry name" value="MurB"/>
</dbReference>
<dbReference type="InterPro" id="IPR036318">
    <property type="entry name" value="FAD-bd_PCMH-like_sf"/>
</dbReference>
<evidence type="ECO:0000256" key="4">
    <source>
        <dbReference type="ARBA" id="ARBA00004752"/>
    </source>
</evidence>
<keyword evidence="7 19" id="KW-0963">Cytoplasm</keyword>